<name>A0AA39M8R7_9BILA</name>
<dbReference type="GO" id="GO:0043325">
    <property type="term" value="F:phosphatidylinositol-3,4-bisphosphate binding"/>
    <property type="evidence" value="ECO:0007669"/>
    <property type="project" value="TreeGrafter"/>
</dbReference>
<reference evidence="3" key="1">
    <citation type="submission" date="2023-06" db="EMBL/GenBank/DDBJ databases">
        <title>Genomic analysis of the entomopathogenic nematode Steinernema hermaphroditum.</title>
        <authorList>
            <person name="Schwarz E.M."/>
            <person name="Heppert J.K."/>
            <person name="Baniya A."/>
            <person name="Schwartz H.T."/>
            <person name="Tan C.-H."/>
            <person name="Antoshechkin I."/>
            <person name="Sternberg P.W."/>
            <person name="Goodrich-Blair H."/>
            <person name="Dillman A.R."/>
        </authorList>
    </citation>
    <scope>NUCLEOTIDE SEQUENCE</scope>
    <source>
        <strain evidence="3">PS9179</strain>
        <tissue evidence="3">Whole animal</tissue>
    </source>
</reference>
<dbReference type="Pfam" id="PF24915">
    <property type="entry name" value="Spectrin_SESTD1"/>
    <property type="match status" value="1"/>
</dbReference>
<dbReference type="GO" id="GO:0010314">
    <property type="term" value="F:phosphatidylinositol-5-phosphate binding"/>
    <property type="evidence" value="ECO:0007669"/>
    <property type="project" value="TreeGrafter"/>
</dbReference>
<dbReference type="GO" id="GO:0032266">
    <property type="term" value="F:phosphatidylinositol-3-phosphate binding"/>
    <property type="evidence" value="ECO:0007669"/>
    <property type="project" value="TreeGrafter"/>
</dbReference>
<dbReference type="EMBL" id="JAUCMV010000001">
    <property type="protein sequence ID" value="KAK0424715.1"/>
    <property type="molecule type" value="Genomic_DNA"/>
</dbReference>
<evidence type="ECO:0000256" key="1">
    <source>
        <dbReference type="ARBA" id="ARBA00022737"/>
    </source>
</evidence>
<organism evidence="3 4">
    <name type="scientific">Steinernema hermaphroditum</name>
    <dbReference type="NCBI Taxonomy" id="289476"/>
    <lineage>
        <taxon>Eukaryota</taxon>
        <taxon>Metazoa</taxon>
        <taxon>Ecdysozoa</taxon>
        <taxon>Nematoda</taxon>
        <taxon>Chromadorea</taxon>
        <taxon>Rhabditida</taxon>
        <taxon>Tylenchina</taxon>
        <taxon>Panagrolaimomorpha</taxon>
        <taxon>Strongyloidoidea</taxon>
        <taxon>Steinernematidae</taxon>
        <taxon>Steinernema</taxon>
    </lineage>
</organism>
<keyword evidence="4" id="KW-1185">Reference proteome</keyword>
<dbReference type="AlphaFoldDB" id="A0AA39M8R7"/>
<evidence type="ECO:0000313" key="3">
    <source>
        <dbReference type="EMBL" id="KAK0424715.1"/>
    </source>
</evidence>
<dbReference type="PANTHER" id="PTHR46607">
    <property type="entry name" value="SEC14 DOMAIN AND SPECTRIN REPEAT-CONTAINING PROTEIN 1"/>
    <property type="match status" value="1"/>
</dbReference>
<dbReference type="GO" id="GO:0080025">
    <property type="term" value="F:phosphatidylinositol-3,5-bisphosphate binding"/>
    <property type="evidence" value="ECO:0007669"/>
    <property type="project" value="TreeGrafter"/>
</dbReference>
<gene>
    <name evidence="3" type="ORF">QR680_008805</name>
</gene>
<keyword evidence="1" id="KW-0677">Repeat</keyword>
<dbReference type="Proteomes" id="UP001175271">
    <property type="component" value="Unassembled WGS sequence"/>
</dbReference>
<dbReference type="SUPFAM" id="SSF46966">
    <property type="entry name" value="Spectrin repeat"/>
    <property type="match status" value="1"/>
</dbReference>
<evidence type="ECO:0000259" key="2">
    <source>
        <dbReference type="Pfam" id="PF24915"/>
    </source>
</evidence>
<dbReference type="GO" id="GO:0005546">
    <property type="term" value="F:phosphatidylinositol-4,5-bisphosphate binding"/>
    <property type="evidence" value="ECO:0007669"/>
    <property type="project" value="TreeGrafter"/>
</dbReference>
<sequence>MHLIKQKNGTLRSKKGSYLLVFGSLLPADIDVASVEGCSSETVYYLSYSVLRFVTDSVFDQRKTLCVVIDAQKILFKNVIMILKACQNVPQVTHAVVIISGTPVERQKMSYDLNEDQFSYKVSITSTFKLYKHIELSSLPDNLGGRFDLGDKETKDFKPVYSAWLEHNASWGENITLFGQFSVFVDRLVVREHLAVIDMKFDKDLLSASLKTVIPADPSQCITPSTTPVPEEIVPSEMLQSHAEAMRELVAYVKGSGHVWYNALNDVGESLDEVKTLEKEHLLLSSKMQDTLEDMLALSNFTDHLLEKPIDPDIAKEMASLRDDMKESVELHHGRVEAQGELIAKSLQFYTLVNDFSRKFDAFLKSSISSNFSYSNEAEVELEKEVLKRQTEEIEECATLVAKNGAVLVSVISARKQSEGVDADLAKCYAIGIANISEQLARTRDSRRRCEDMVDVRRLKLEQMSQLIICVHDAEQVIEWLEEIYAHMLINPHTALTRIQVEKSEEIGKSTYAYGRELCQVALLLSRSLRLPTHEQLRYSHRLDEVWKRYKDALGRLK</sequence>
<dbReference type="PANTHER" id="PTHR46607:SF1">
    <property type="entry name" value="SEC14 DOMAIN AND SPECTRIN REPEAT-CONTAINING PROTEIN 1"/>
    <property type="match status" value="1"/>
</dbReference>
<comment type="caution">
    <text evidence="3">The sequence shown here is derived from an EMBL/GenBank/DDBJ whole genome shotgun (WGS) entry which is preliminary data.</text>
</comment>
<evidence type="ECO:0000313" key="4">
    <source>
        <dbReference type="Proteomes" id="UP001175271"/>
    </source>
</evidence>
<dbReference type="InterPro" id="IPR056804">
    <property type="entry name" value="Spectrin_SESTD1"/>
</dbReference>
<proteinExistence type="predicted"/>
<accession>A0AA39M8R7</accession>
<feature type="domain" description="SESTD1-like spectrin repeats region" evidence="2">
    <location>
        <begin position="345"/>
        <end position="455"/>
    </location>
</feature>
<dbReference type="GO" id="GO:0070273">
    <property type="term" value="F:phosphatidylinositol-4-phosphate binding"/>
    <property type="evidence" value="ECO:0007669"/>
    <property type="project" value="TreeGrafter"/>
</dbReference>
<protein>
    <recommendedName>
        <fullName evidence="2">SESTD1-like spectrin repeats region domain-containing protein</fullName>
    </recommendedName>
</protein>